<dbReference type="SMART" id="SM00175">
    <property type="entry name" value="RAB"/>
    <property type="match status" value="1"/>
</dbReference>
<dbReference type="InterPro" id="IPR027417">
    <property type="entry name" value="P-loop_NTPase"/>
</dbReference>
<dbReference type="GO" id="GO:0090385">
    <property type="term" value="P:phagosome-lysosome fusion"/>
    <property type="evidence" value="ECO:0007669"/>
    <property type="project" value="TreeGrafter"/>
</dbReference>
<dbReference type="SMART" id="SM00174">
    <property type="entry name" value="RHO"/>
    <property type="match status" value="1"/>
</dbReference>
<dbReference type="SMART" id="SM00173">
    <property type="entry name" value="RAS"/>
    <property type="match status" value="1"/>
</dbReference>
<accession>A0A1J4J9C8</accession>
<reference evidence="4" key="1">
    <citation type="submission" date="2016-10" db="EMBL/GenBank/DDBJ databases">
        <authorList>
            <person name="Benchimol M."/>
            <person name="Almeida L.G."/>
            <person name="Vasconcelos A.T."/>
            <person name="Perreira-Neves A."/>
            <person name="Rosa I.A."/>
            <person name="Tasca T."/>
            <person name="Bogo M.R."/>
            <person name="de Souza W."/>
        </authorList>
    </citation>
    <scope>NUCLEOTIDE SEQUENCE [LARGE SCALE GENOMIC DNA]</scope>
    <source>
        <strain evidence="4">K</strain>
    </source>
</reference>
<evidence type="ECO:0000313" key="4">
    <source>
        <dbReference type="EMBL" id="OHS95752.1"/>
    </source>
</evidence>
<dbReference type="GO" id="GO:0003924">
    <property type="term" value="F:GTPase activity"/>
    <property type="evidence" value="ECO:0007669"/>
    <property type="project" value="InterPro"/>
</dbReference>
<dbReference type="Gene3D" id="3.40.50.300">
    <property type="entry name" value="P-loop containing nucleotide triphosphate hydrolases"/>
    <property type="match status" value="1"/>
</dbReference>
<evidence type="ECO:0000256" key="3">
    <source>
        <dbReference type="ARBA" id="ARBA00023134"/>
    </source>
</evidence>
<dbReference type="OrthoDB" id="63533at2759"/>
<dbReference type="PANTHER" id="PTHR47981">
    <property type="entry name" value="RAB FAMILY"/>
    <property type="match status" value="1"/>
</dbReference>
<dbReference type="InterPro" id="IPR005225">
    <property type="entry name" value="Small_GTP-bd"/>
</dbReference>
<dbReference type="CDD" id="cd00154">
    <property type="entry name" value="Rab"/>
    <property type="match status" value="1"/>
</dbReference>
<keyword evidence="3" id="KW-0342">GTP-binding</keyword>
<dbReference type="PRINTS" id="PR00449">
    <property type="entry name" value="RASTRNSFRMNG"/>
</dbReference>
<evidence type="ECO:0000256" key="1">
    <source>
        <dbReference type="ARBA" id="ARBA00006270"/>
    </source>
</evidence>
<dbReference type="PANTHER" id="PTHR47981:SF16">
    <property type="entry name" value="ADP-RIBOSYLATION FACTOR-RELATED"/>
    <property type="match status" value="1"/>
</dbReference>
<dbReference type="Proteomes" id="UP000179807">
    <property type="component" value="Unassembled WGS sequence"/>
</dbReference>
<evidence type="ECO:0000313" key="5">
    <source>
        <dbReference type="Proteomes" id="UP000179807"/>
    </source>
</evidence>
<sequence>MKIDSFSIDCEMNKYYDHLTYEKVHFSDWICIMNDPRIHHPAKVIMLGDSSVGKTSIVLQFYKSKFEPASEPTVGAAYVTKIMKTESGSLPLHIWDTAGQERFKSVIPMYMRGCSAIILVCSTDSVDSFNSLDEWKKLVKTTISEMNNFYVVLNKIDKEHTFETSKVEQWATERHYKYFETCAKDGKNINFLFQSIAEDISRQQFVTPEEITNTSPNNQSKCCS</sequence>
<dbReference type="NCBIfam" id="TIGR00231">
    <property type="entry name" value="small_GTP"/>
    <property type="match status" value="1"/>
</dbReference>
<comment type="similarity">
    <text evidence="1">Belongs to the small GTPase superfamily. Rab family.</text>
</comment>
<dbReference type="GO" id="GO:0005770">
    <property type="term" value="C:late endosome"/>
    <property type="evidence" value="ECO:0007669"/>
    <property type="project" value="TreeGrafter"/>
</dbReference>
<organism evidence="4 5">
    <name type="scientific">Tritrichomonas foetus</name>
    <dbReference type="NCBI Taxonomy" id="1144522"/>
    <lineage>
        <taxon>Eukaryota</taxon>
        <taxon>Metamonada</taxon>
        <taxon>Parabasalia</taxon>
        <taxon>Tritrichomonadida</taxon>
        <taxon>Tritrichomonadidae</taxon>
        <taxon>Tritrichomonas</taxon>
    </lineage>
</organism>
<dbReference type="GO" id="GO:0005764">
    <property type="term" value="C:lysosome"/>
    <property type="evidence" value="ECO:0007669"/>
    <property type="project" value="TreeGrafter"/>
</dbReference>
<dbReference type="RefSeq" id="XP_068348889.1">
    <property type="nucleotide sequence ID" value="XM_068511868.1"/>
</dbReference>
<dbReference type="GO" id="GO:0005525">
    <property type="term" value="F:GTP binding"/>
    <property type="evidence" value="ECO:0007669"/>
    <property type="project" value="UniProtKB-KW"/>
</dbReference>
<name>A0A1J4J9C8_9EUKA</name>
<evidence type="ECO:0000256" key="2">
    <source>
        <dbReference type="ARBA" id="ARBA00022741"/>
    </source>
</evidence>
<keyword evidence="2" id="KW-0547">Nucleotide-binding</keyword>
<proteinExistence type="inferred from homology"/>
<gene>
    <name evidence="4" type="ORF">TRFO_38141</name>
</gene>
<comment type="caution">
    <text evidence="4">The sequence shown here is derived from an EMBL/GenBank/DDBJ whole genome shotgun (WGS) entry which is preliminary data.</text>
</comment>
<dbReference type="PROSITE" id="PS51421">
    <property type="entry name" value="RAS"/>
    <property type="match status" value="1"/>
</dbReference>
<dbReference type="Pfam" id="PF00071">
    <property type="entry name" value="Ras"/>
    <property type="match status" value="1"/>
</dbReference>
<dbReference type="FunFam" id="3.40.50.300:FF:000808">
    <property type="entry name" value="Small GTP-binding protein, putative"/>
    <property type="match status" value="1"/>
</dbReference>
<dbReference type="GeneID" id="94846572"/>
<dbReference type="VEuPathDB" id="TrichDB:TRFO_38141"/>
<dbReference type="InterPro" id="IPR001806">
    <property type="entry name" value="Small_GTPase"/>
</dbReference>
<dbReference type="EMBL" id="MLAK01001225">
    <property type="protein sequence ID" value="OHS95752.1"/>
    <property type="molecule type" value="Genomic_DNA"/>
</dbReference>
<protein>
    <submittedName>
        <fullName evidence="4">Ras-related protein Rab7</fullName>
    </submittedName>
</protein>
<dbReference type="PROSITE" id="PS51419">
    <property type="entry name" value="RAB"/>
    <property type="match status" value="1"/>
</dbReference>
<dbReference type="GO" id="GO:0045335">
    <property type="term" value="C:phagocytic vesicle"/>
    <property type="evidence" value="ECO:0007669"/>
    <property type="project" value="TreeGrafter"/>
</dbReference>
<dbReference type="AlphaFoldDB" id="A0A1J4J9C8"/>
<dbReference type="SUPFAM" id="SSF52540">
    <property type="entry name" value="P-loop containing nucleoside triphosphate hydrolases"/>
    <property type="match status" value="1"/>
</dbReference>
<keyword evidence="5" id="KW-1185">Reference proteome</keyword>